<keyword evidence="3" id="KW-1185">Reference proteome</keyword>
<feature type="compositionally biased region" description="Polar residues" evidence="1">
    <location>
        <begin position="76"/>
        <end position="103"/>
    </location>
</feature>
<evidence type="ECO:0000313" key="2">
    <source>
        <dbReference type="EMBL" id="CAG5055801.1"/>
    </source>
</evidence>
<evidence type="ECO:0000256" key="1">
    <source>
        <dbReference type="SAM" id="MobiDB-lite"/>
    </source>
</evidence>
<evidence type="ECO:0000313" key="3">
    <source>
        <dbReference type="Proteomes" id="UP000691718"/>
    </source>
</evidence>
<protein>
    <submittedName>
        <fullName evidence="2">(apollo) hypothetical protein</fullName>
    </submittedName>
</protein>
<dbReference type="Proteomes" id="UP000691718">
    <property type="component" value="Unassembled WGS sequence"/>
</dbReference>
<sequence>MDWSNEDCLKKIKDSTKTGAGSEEIYKPSWFAFDAIHSYMGAVYDYRPTVCTEIRESEQKEERSQSLENYSEESNTESPLFYTSNTERPLSRDSISQSESDPFSISKRKRGVQDWLIAKKQMDKAFTIIKNRSNRKENEKQLNKCDLYGQLVSEKLKHLHEDDRLGLMNEIDNLLFKYIMNVKKRNRSRTTYLPSTQFAVNNQPVVTSQGDLYNTQSLLNYESMESHLLPQQNALNKQ</sequence>
<proteinExistence type="predicted"/>
<feature type="compositionally biased region" description="Basic and acidic residues" evidence="1">
    <location>
        <begin position="55"/>
        <end position="65"/>
    </location>
</feature>
<gene>
    <name evidence="2" type="ORF">PAPOLLO_LOCUS26509</name>
</gene>
<dbReference type="OrthoDB" id="6776070at2759"/>
<dbReference type="AlphaFoldDB" id="A0A8S3YCK0"/>
<organism evidence="2 3">
    <name type="scientific">Parnassius apollo</name>
    <name type="common">Apollo butterfly</name>
    <name type="synonym">Papilio apollo</name>
    <dbReference type="NCBI Taxonomy" id="110799"/>
    <lineage>
        <taxon>Eukaryota</taxon>
        <taxon>Metazoa</taxon>
        <taxon>Ecdysozoa</taxon>
        <taxon>Arthropoda</taxon>
        <taxon>Hexapoda</taxon>
        <taxon>Insecta</taxon>
        <taxon>Pterygota</taxon>
        <taxon>Neoptera</taxon>
        <taxon>Endopterygota</taxon>
        <taxon>Lepidoptera</taxon>
        <taxon>Glossata</taxon>
        <taxon>Ditrysia</taxon>
        <taxon>Papilionoidea</taxon>
        <taxon>Papilionidae</taxon>
        <taxon>Parnassiinae</taxon>
        <taxon>Parnassini</taxon>
        <taxon>Parnassius</taxon>
        <taxon>Parnassius</taxon>
    </lineage>
</organism>
<feature type="region of interest" description="Disordered" evidence="1">
    <location>
        <begin position="55"/>
        <end position="105"/>
    </location>
</feature>
<accession>A0A8S3YCK0</accession>
<reference evidence="2" key="1">
    <citation type="submission" date="2021-04" db="EMBL/GenBank/DDBJ databases">
        <authorList>
            <person name="Tunstrom K."/>
        </authorList>
    </citation>
    <scope>NUCLEOTIDE SEQUENCE</scope>
</reference>
<name>A0A8S3YCK0_PARAO</name>
<dbReference type="EMBL" id="CAJQZP010001584">
    <property type="protein sequence ID" value="CAG5055801.1"/>
    <property type="molecule type" value="Genomic_DNA"/>
</dbReference>
<comment type="caution">
    <text evidence="2">The sequence shown here is derived from an EMBL/GenBank/DDBJ whole genome shotgun (WGS) entry which is preliminary data.</text>
</comment>